<evidence type="ECO:0000256" key="3">
    <source>
        <dbReference type="ARBA" id="ARBA00023022"/>
    </source>
</evidence>
<feature type="compositionally biased region" description="Low complexity" evidence="6">
    <location>
        <begin position="148"/>
        <end position="175"/>
    </location>
</feature>
<dbReference type="InterPro" id="IPR002186">
    <property type="entry name" value="Neocarzinostatin_fam"/>
</dbReference>
<dbReference type="Proteomes" id="UP000578112">
    <property type="component" value="Unassembled WGS sequence"/>
</dbReference>
<keyword evidence="2" id="KW-0929">Antimicrobial</keyword>
<evidence type="ECO:0000256" key="8">
    <source>
        <dbReference type="SAM" id="SignalP"/>
    </source>
</evidence>
<feature type="chain" id="PRO_5031495651" description="Neocarzinostatin family protein" evidence="8">
    <location>
        <begin position="35"/>
        <end position="220"/>
    </location>
</feature>
<accession>A0A7W7MPM8</accession>
<evidence type="ECO:0000256" key="4">
    <source>
        <dbReference type="ARBA" id="ARBA00023125"/>
    </source>
</evidence>
<evidence type="ECO:0000256" key="7">
    <source>
        <dbReference type="SAM" id="Phobius"/>
    </source>
</evidence>
<dbReference type="RefSeq" id="WP_184992251.1">
    <property type="nucleotide sequence ID" value="NZ_BOMK01000001.1"/>
</dbReference>
<feature type="transmembrane region" description="Helical" evidence="7">
    <location>
        <begin position="188"/>
        <end position="211"/>
    </location>
</feature>
<dbReference type="EMBL" id="JACHNH010000001">
    <property type="protein sequence ID" value="MBB4761690.1"/>
    <property type="molecule type" value="Genomic_DNA"/>
</dbReference>
<comment type="similarity">
    <text evidence="1">Belongs to the neocarzinostatin family.</text>
</comment>
<dbReference type="SUPFAM" id="SSF49319">
    <property type="entry name" value="Actinoxanthin-like"/>
    <property type="match status" value="1"/>
</dbReference>
<dbReference type="InterPro" id="IPR027273">
    <property type="entry name" value="Neocarzinostatin-like"/>
</dbReference>
<keyword evidence="4" id="KW-0238">DNA-binding</keyword>
<comment type="caution">
    <text evidence="9">The sequence shown here is derived from an EMBL/GenBank/DDBJ whole genome shotgun (WGS) entry which is preliminary data.</text>
</comment>
<keyword evidence="3" id="KW-0044">Antibiotic</keyword>
<feature type="signal peptide" evidence="8">
    <location>
        <begin position="1"/>
        <end position="34"/>
    </location>
</feature>
<evidence type="ECO:0000256" key="5">
    <source>
        <dbReference type="ARBA" id="ARBA00023157"/>
    </source>
</evidence>
<keyword evidence="7" id="KW-1133">Transmembrane helix</keyword>
<dbReference type="GO" id="GO:0042742">
    <property type="term" value="P:defense response to bacterium"/>
    <property type="evidence" value="ECO:0007669"/>
    <property type="project" value="UniProtKB-KW"/>
</dbReference>
<keyword evidence="10" id="KW-1185">Reference proteome</keyword>
<keyword evidence="7" id="KW-0472">Membrane</keyword>
<keyword evidence="8" id="KW-0732">Signal</keyword>
<evidence type="ECO:0000256" key="2">
    <source>
        <dbReference type="ARBA" id="ARBA00022529"/>
    </source>
</evidence>
<dbReference type="GO" id="GO:0003677">
    <property type="term" value="F:DNA binding"/>
    <property type="evidence" value="ECO:0007669"/>
    <property type="project" value="UniProtKB-KW"/>
</dbReference>
<keyword evidence="7" id="KW-0812">Transmembrane</keyword>
<reference evidence="9 10" key="1">
    <citation type="submission" date="2020-08" db="EMBL/GenBank/DDBJ databases">
        <title>Sequencing the genomes of 1000 actinobacteria strains.</title>
        <authorList>
            <person name="Klenk H.-P."/>
        </authorList>
    </citation>
    <scope>NUCLEOTIDE SEQUENCE [LARGE SCALE GENOMIC DNA]</scope>
    <source>
        <strain evidence="9 10">DSM 43149</strain>
    </source>
</reference>
<dbReference type="Pfam" id="PF00960">
    <property type="entry name" value="Neocarzinostat"/>
    <property type="match status" value="1"/>
</dbReference>
<evidence type="ECO:0000256" key="1">
    <source>
        <dbReference type="ARBA" id="ARBA00010648"/>
    </source>
</evidence>
<protein>
    <recommendedName>
        <fullName evidence="11">Neocarzinostatin family protein</fullName>
    </recommendedName>
</protein>
<evidence type="ECO:0000313" key="9">
    <source>
        <dbReference type="EMBL" id="MBB4761690.1"/>
    </source>
</evidence>
<proteinExistence type="inferred from homology"/>
<name>A0A7W7MPM8_9ACTN</name>
<dbReference type="Gene3D" id="2.60.40.230">
    <property type="entry name" value="Neocarzinostatin-like"/>
    <property type="match status" value="1"/>
</dbReference>
<feature type="region of interest" description="Disordered" evidence="6">
    <location>
        <begin position="148"/>
        <end position="179"/>
    </location>
</feature>
<dbReference type="AlphaFoldDB" id="A0A7W7MPM8"/>
<sequence>MALTHITRRLAASAAAGLVLATMIVLVDGAPAAAAPTLHVSKTTGLADGEQITVYGTGFTKNLQQIALGQCIKNPKGPTDCNLSGGSQFTNADANGKTPTLTLKMAKEFSGHKCAGGGCVIAAQILPSTASEDVVNANKASVPITFGTGSTKTPTPTATTSPAAGATTGSTSAAGDDNLPTTGPGLQWATILLIGAAFLLPGIGLIAVLPARRRRIAQLR</sequence>
<keyword evidence="5" id="KW-1015">Disulfide bond</keyword>
<evidence type="ECO:0000256" key="6">
    <source>
        <dbReference type="SAM" id="MobiDB-lite"/>
    </source>
</evidence>
<evidence type="ECO:0008006" key="11">
    <source>
        <dbReference type="Google" id="ProtNLM"/>
    </source>
</evidence>
<organism evidence="9 10">
    <name type="scientific">Actinoplanes digitatis</name>
    <dbReference type="NCBI Taxonomy" id="1868"/>
    <lineage>
        <taxon>Bacteria</taxon>
        <taxon>Bacillati</taxon>
        <taxon>Actinomycetota</taxon>
        <taxon>Actinomycetes</taxon>
        <taxon>Micromonosporales</taxon>
        <taxon>Micromonosporaceae</taxon>
        <taxon>Actinoplanes</taxon>
    </lineage>
</organism>
<gene>
    <name evidence="9" type="ORF">BJ971_002246</name>
</gene>
<evidence type="ECO:0000313" key="10">
    <source>
        <dbReference type="Proteomes" id="UP000578112"/>
    </source>
</evidence>